<accession>A0A7W6DDA6</accession>
<keyword evidence="4" id="KW-1185">Reference proteome</keyword>
<dbReference type="AlphaFoldDB" id="A0A7W6DDA6"/>
<name>A0A7W6DDA6_9SPHN</name>
<feature type="compositionally biased region" description="Polar residues" evidence="1">
    <location>
        <begin position="133"/>
        <end position="146"/>
    </location>
</feature>
<reference evidence="3 4" key="1">
    <citation type="submission" date="2020-08" db="EMBL/GenBank/DDBJ databases">
        <title>Genomic Encyclopedia of Type Strains, Phase IV (KMG-IV): sequencing the most valuable type-strain genomes for metagenomic binning, comparative biology and taxonomic classification.</title>
        <authorList>
            <person name="Goeker M."/>
        </authorList>
    </citation>
    <scope>NUCLEOTIDE SEQUENCE [LARGE SCALE GENOMIC DNA]</scope>
    <source>
        <strain evidence="3 4">DSM 29348</strain>
    </source>
</reference>
<dbReference type="Pfam" id="PF13577">
    <property type="entry name" value="SnoaL_4"/>
    <property type="match status" value="1"/>
</dbReference>
<organism evidence="3 4">
    <name type="scientific">Sphingobium fontiphilum</name>
    <dbReference type="NCBI Taxonomy" id="944425"/>
    <lineage>
        <taxon>Bacteria</taxon>
        <taxon>Pseudomonadati</taxon>
        <taxon>Pseudomonadota</taxon>
        <taxon>Alphaproteobacteria</taxon>
        <taxon>Sphingomonadales</taxon>
        <taxon>Sphingomonadaceae</taxon>
        <taxon>Sphingobium</taxon>
    </lineage>
</organism>
<dbReference type="InterPro" id="IPR037401">
    <property type="entry name" value="SnoaL-like"/>
</dbReference>
<gene>
    <name evidence="3" type="ORF">GGR44_000699</name>
</gene>
<proteinExistence type="predicted"/>
<feature type="domain" description="SnoaL-like" evidence="2">
    <location>
        <begin position="7"/>
        <end position="101"/>
    </location>
</feature>
<dbReference type="EMBL" id="JACIEB010000001">
    <property type="protein sequence ID" value="MBB3981068.1"/>
    <property type="molecule type" value="Genomic_DNA"/>
</dbReference>
<comment type="caution">
    <text evidence="3">The sequence shown here is derived from an EMBL/GenBank/DDBJ whole genome shotgun (WGS) entry which is preliminary data.</text>
</comment>
<dbReference type="RefSeq" id="WP_183954027.1">
    <property type="nucleotide sequence ID" value="NZ_JACIEB010000001.1"/>
</dbReference>
<evidence type="ECO:0000313" key="4">
    <source>
        <dbReference type="Proteomes" id="UP000552757"/>
    </source>
</evidence>
<evidence type="ECO:0000313" key="3">
    <source>
        <dbReference type="EMBL" id="MBB3981068.1"/>
    </source>
</evidence>
<dbReference type="SUPFAM" id="SSF54427">
    <property type="entry name" value="NTF2-like"/>
    <property type="match status" value="1"/>
</dbReference>
<evidence type="ECO:0000256" key="1">
    <source>
        <dbReference type="SAM" id="MobiDB-lite"/>
    </source>
</evidence>
<protein>
    <recommendedName>
        <fullName evidence="2">SnoaL-like domain-containing protein</fullName>
    </recommendedName>
</protein>
<dbReference type="InterPro" id="IPR032710">
    <property type="entry name" value="NTF2-like_dom_sf"/>
</dbReference>
<evidence type="ECO:0000259" key="2">
    <source>
        <dbReference type="Pfam" id="PF13577"/>
    </source>
</evidence>
<sequence length="146" mass="15871">MQRSALHDDADVDCGLMRGGADDYTAFAQGSLAQLHGSQHIVGQLDLTIDNDAGTGSGEVYVLAWRRTRDEDGPEKDLLMAGRYVDDYALSDGRSAIQRRRELIEGARHDPAIDAMLQQEAGIHLSGPRGADFSQTRNWSSGISGR</sequence>
<dbReference type="Proteomes" id="UP000552757">
    <property type="component" value="Unassembled WGS sequence"/>
</dbReference>
<feature type="region of interest" description="Disordered" evidence="1">
    <location>
        <begin position="125"/>
        <end position="146"/>
    </location>
</feature>
<dbReference type="Gene3D" id="3.10.450.50">
    <property type="match status" value="1"/>
</dbReference>